<feature type="domain" description="DUF402" evidence="1">
    <location>
        <begin position="53"/>
        <end position="184"/>
    </location>
</feature>
<dbReference type="Proteomes" id="UP001597260">
    <property type="component" value="Unassembled WGS sequence"/>
</dbReference>
<dbReference type="InterPro" id="IPR035930">
    <property type="entry name" value="FomD-like_sf"/>
</dbReference>
<evidence type="ECO:0000259" key="1">
    <source>
        <dbReference type="Pfam" id="PF04167"/>
    </source>
</evidence>
<organism evidence="2 3">
    <name type="scientific">Micromonospora sonneratiae</name>
    <dbReference type="NCBI Taxonomy" id="1184706"/>
    <lineage>
        <taxon>Bacteria</taxon>
        <taxon>Bacillati</taxon>
        <taxon>Actinomycetota</taxon>
        <taxon>Actinomycetes</taxon>
        <taxon>Micromonosporales</taxon>
        <taxon>Micromonosporaceae</taxon>
        <taxon>Micromonospora</taxon>
    </lineage>
</organism>
<evidence type="ECO:0000313" key="3">
    <source>
        <dbReference type="Proteomes" id="UP001597260"/>
    </source>
</evidence>
<sequence>MGFQPGELVLHRNVRRGRIGWVRPARVVSDDERGLLLWIGRGTPVANEVADDGRGMRMMPFAEWITRSYRLRVGVWNGPPLLKFLPAEGAHSVWWFRHENGQFARWYVNLEEPGVRWDDGDVAGIDVVDQDLDVVVEADRTWCWKDEGEFVERLAFPEHYWVADEAAVRAEGERVIKVAEAGQFPFDGTWCDFSPDPRWKVPTALPTGWDRPPARP</sequence>
<name>A0ABW3YHF4_9ACTN</name>
<dbReference type="EMBL" id="JBHTMP010000037">
    <property type="protein sequence ID" value="MFD1323821.1"/>
    <property type="molecule type" value="Genomic_DNA"/>
</dbReference>
<gene>
    <name evidence="2" type="ORF">ACFQ4H_22285</name>
</gene>
<dbReference type="InterPro" id="IPR007295">
    <property type="entry name" value="DUF402"/>
</dbReference>
<reference evidence="3" key="1">
    <citation type="journal article" date="2019" name="Int. J. Syst. Evol. Microbiol.">
        <title>The Global Catalogue of Microorganisms (GCM) 10K type strain sequencing project: providing services to taxonomists for standard genome sequencing and annotation.</title>
        <authorList>
            <consortium name="The Broad Institute Genomics Platform"/>
            <consortium name="The Broad Institute Genome Sequencing Center for Infectious Disease"/>
            <person name="Wu L."/>
            <person name="Ma J."/>
        </authorList>
    </citation>
    <scope>NUCLEOTIDE SEQUENCE [LARGE SCALE GENOMIC DNA]</scope>
    <source>
        <strain evidence="3">JCM 31037</strain>
    </source>
</reference>
<protein>
    <submittedName>
        <fullName evidence="2">DUF402 domain-containing protein</fullName>
    </submittedName>
</protein>
<dbReference type="Pfam" id="PF04167">
    <property type="entry name" value="DUF402"/>
    <property type="match status" value="1"/>
</dbReference>
<dbReference type="SUPFAM" id="SSF159234">
    <property type="entry name" value="FomD-like"/>
    <property type="match status" value="1"/>
</dbReference>
<proteinExistence type="predicted"/>
<keyword evidence="3" id="KW-1185">Reference proteome</keyword>
<accession>A0ABW3YHF4</accession>
<comment type="caution">
    <text evidence="2">The sequence shown here is derived from an EMBL/GenBank/DDBJ whole genome shotgun (WGS) entry which is preliminary data.</text>
</comment>
<evidence type="ECO:0000313" key="2">
    <source>
        <dbReference type="EMBL" id="MFD1323821.1"/>
    </source>
</evidence>
<dbReference type="RefSeq" id="WP_377573421.1">
    <property type="nucleotide sequence ID" value="NZ_JBHTMP010000037.1"/>
</dbReference>
<dbReference type="Gene3D" id="2.40.380.10">
    <property type="entry name" value="FomD-like"/>
    <property type="match status" value="1"/>
</dbReference>